<gene>
    <name evidence="1" type="ORF">AVEN_110612_1</name>
</gene>
<name>A0A4Y2AUS5_ARAVE</name>
<dbReference type="Proteomes" id="UP000499080">
    <property type="component" value="Unassembled WGS sequence"/>
</dbReference>
<keyword evidence="2" id="KW-1185">Reference proteome</keyword>
<comment type="caution">
    <text evidence="1">The sequence shown here is derived from an EMBL/GenBank/DDBJ whole genome shotgun (WGS) entry which is preliminary data.</text>
</comment>
<protein>
    <submittedName>
        <fullName evidence="1">Uncharacterized protein</fullName>
    </submittedName>
</protein>
<evidence type="ECO:0000313" key="1">
    <source>
        <dbReference type="EMBL" id="GBL83277.1"/>
    </source>
</evidence>
<dbReference type="EMBL" id="BGPR01000032">
    <property type="protein sequence ID" value="GBL83277.1"/>
    <property type="molecule type" value="Genomic_DNA"/>
</dbReference>
<sequence length="111" mass="12195">MRHLVLVKRRARFSTGTEVVRVFPESEKIGREGPVPCDKLDELSRPVMISKSYFPYDIICGETIHAIIQRLCHLATARCLRSCFALLLGRGTVSTAASVDVIASLASSSAF</sequence>
<dbReference type="AlphaFoldDB" id="A0A4Y2AUS5"/>
<organism evidence="1 2">
    <name type="scientific">Araneus ventricosus</name>
    <name type="common">Orbweaver spider</name>
    <name type="synonym">Epeira ventricosa</name>
    <dbReference type="NCBI Taxonomy" id="182803"/>
    <lineage>
        <taxon>Eukaryota</taxon>
        <taxon>Metazoa</taxon>
        <taxon>Ecdysozoa</taxon>
        <taxon>Arthropoda</taxon>
        <taxon>Chelicerata</taxon>
        <taxon>Arachnida</taxon>
        <taxon>Araneae</taxon>
        <taxon>Araneomorphae</taxon>
        <taxon>Entelegynae</taxon>
        <taxon>Araneoidea</taxon>
        <taxon>Araneidae</taxon>
        <taxon>Araneus</taxon>
    </lineage>
</organism>
<reference evidence="1 2" key="1">
    <citation type="journal article" date="2019" name="Sci. Rep.">
        <title>Orb-weaving spider Araneus ventricosus genome elucidates the spidroin gene catalogue.</title>
        <authorList>
            <person name="Kono N."/>
            <person name="Nakamura H."/>
            <person name="Ohtoshi R."/>
            <person name="Moran D.A.P."/>
            <person name="Shinohara A."/>
            <person name="Yoshida Y."/>
            <person name="Fujiwara M."/>
            <person name="Mori M."/>
            <person name="Tomita M."/>
            <person name="Arakawa K."/>
        </authorList>
    </citation>
    <scope>NUCLEOTIDE SEQUENCE [LARGE SCALE GENOMIC DNA]</scope>
</reference>
<evidence type="ECO:0000313" key="2">
    <source>
        <dbReference type="Proteomes" id="UP000499080"/>
    </source>
</evidence>
<accession>A0A4Y2AUS5</accession>
<proteinExistence type="predicted"/>